<evidence type="ECO:0000256" key="5">
    <source>
        <dbReference type="ARBA" id="ARBA00022676"/>
    </source>
</evidence>
<dbReference type="Gene3D" id="3.90.176.10">
    <property type="entry name" value="Toxin ADP-ribosyltransferase, Chain A, domain 1"/>
    <property type="match status" value="1"/>
</dbReference>
<name>A0A818YLL9_9BILA</name>
<dbReference type="Proteomes" id="UP000663891">
    <property type="component" value="Unassembled WGS sequence"/>
</dbReference>
<dbReference type="InterPro" id="IPR000768">
    <property type="entry name" value="ART"/>
</dbReference>
<keyword evidence="6 10" id="KW-0808">Transferase</keyword>
<keyword evidence="5 10" id="KW-0328">Glycosyltransferase</keyword>
<evidence type="ECO:0000256" key="3">
    <source>
        <dbReference type="ARBA" id="ARBA00022525"/>
    </source>
</evidence>
<evidence type="ECO:0000313" key="13">
    <source>
        <dbReference type="EMBL" id="CAF3756593.1"/>
    </source>
</evidence>
<dbReference type="Proteomes" id="UP000663844">
    <property type="component" value="Unassembled WGS sequence"/>
</dbReference>
<comment type="caution">
    <text evidence="13">The sequence shown here is derived from an EMBL/GenBank/DDBJ whole genome shotgun (WGS) entry which is preliminary data.</text>
</comment>
<dbReference type="GO" id="GO:0090729">
    <property type="term" value="F:toxin activity"/>
    <property type="evidence" value="ECO:0007669"/>
    <property type="project" value="UniProtKB-KW"/>
</dbReference>
<keyword evidence="10" id="KW-0521">NADP</keyword>
<dbReference type="EMBL" id="CAJOAZ010001053">
    <property type="protein sequence ID" value="CAF3756593.1"/>
    <property type="molecule type" value="Genomic_DNA"/>
</dbReference>
<organism evidence="13 15">
    <name type="scientific">Adineta steineri</name>
    <dbReference type="NCBI Taxonomy" id="433720"/>
    <lineage>
        <taxon>Eukaryota</taxon>
        <taxon>Metazoa</taxon>
        <taxon>Spiralia</taxon>
        <taxon>Gnathifera</taxon>
        <taxon>Rotifera</taxon>
        <taxon>Eurotatoria</taxon>
        <taxon>Bdelloidea</taxon>
        <taxon>Adinetida</taxon>
        <taxon>Adinetidae</taxon>
        <taxon>Adineta</taxon>
    </lineage>
</organism>
<dbReference type="GO" id="GO:0005576">
    <property type="term" value="C:extracellular region"/>
    <property type="evidence" value="ECO:0007669"/>
    <property type="project" value="UniProtKB-SubCell"/>
</dbReference>
<evidence type="ECO:0000313" key="11">
    <source>
        <dbReference type="EMBL" id="CAF1250319.1"/>
    </source>
</evidence>
<dbReference type="AlphaFoldDB" id="A0A818YLL9"/>
<evidence type="ECO:0000256" key="1">
    <source>
        <dbReference type="ARBA" id="ARBA00004613"/>
    </source>
</evidence>
<comment type="similarity">
    <text evidence="2 10">Belongs to the Arg-specific ADP-ribosyltransferase family.</text>
</comment>
<protein>
    <recommendedName>
        <fullName evidence="10">NAD(P)(+)--arginine ADP-ribosyltransferase</fullName>
        <ecNumber evidence="10">2.4.2.31</ecNumber>
    </recommendedName>
    <alternativeName>
        <fullName evidence="10">Mono(ADP-ribosyl)transferase</fullName>
    </alternativeName>
</protein>
<sequence>MAYKYNASASKSIHRFTDISAEPQDILPPIKGFENMPIVSLEEAVQPLIKIVDEVEQMVWTVKQKCSKTPANNLSIDESASIMLYTLQWPPHRENSFYFILNRTLRAVDRGKLKPWFHYLKLVTLALSKLPSFNGNIYRGVKEDLHEQYSTGNTFVWWDFSSCTRSISVLQTEAFLGTKGKRTMFNIECSNGKDIRHHSCFPTEDEVLLLPARQFCVQGCLNTGDGLYMIQIREIQPPFSLLAPVHGLTTPTQMSQSSTIPKSVQVPISLSQPNRKEPLYSMKS</sequence>
<dbReference type="Proteomes" id="UP000663881">
    <property type="component" value="Unassembled WGS sequence"/>
</dbReference>
<evidence type="ECO:0000313" key="14">
    <source>
        <dbReference type="EMBL" id="CAF4108357.1"/>
    </source>
</evidence>
<keyword evidence="10" id="KW-0520">NAD</keyword>
<dbReference type="GO" id="GO:0016779">
    <property type="term" value="F:nucleotidyltransferase activity"/>
    <property type="evidence" value="ECO:0007669"/>
    <property type="project" value="UniProtKB-KW"/>
</dbReference>
<dbReference type="PROSITE" id="PS51996">
    <property type="entry name" value="TR_MART"/>
    <property type="match status" value="1"/>
</dbReference>
<dbReference type="EMBL" id="CAJNON010000700">
    <property type="protein sequence ID" value="CAF1357855.1"/>
    <property type="molecule type" value="Genomic_DNA"/>
</dbReference>
<dbReference type="EMBL" id="CAJNOG010000455">
    <property type="protein sequence ID" value="CAF1250319.1"/>
    <property type="molecule type" value="Genomic_DNA"/>
</dbReference>
<evidence type="ECO:0000256" key="6">
    <source>
        <dbReference type="ARBA" id="ARBA00022679"/>
    </source>
</evidence>
<keyword evidence="8" id="KW-0843">Virulence</keyword>
<dbReference type="EC" id="2.4.2.31" evidence="10"/>
<dbReference type="InterPro" id="IPR050999">
    <property type="entry name" value="ADP-ribosyltransferase_ARG"/>
</dbReference>
<dbReference type="GO" id="GO:0106274">
    <property type="term" value="F:NAD+-protein-arginine ADP-ribosyltransferase activity"/>
    <property type="evidence" value="ECO:0007669"/>
    <property type="project" value="UniProtKB-EC"/>
</dbReference>
<dbReference type="PANTHER" id="PTHR10339:SF25">
    <property type="entry name" value="SECRETED EXOENZYME S"/>
    <property type="match status" value="1"/>
</dbReference>
<evidence type="ECO:0000256" key="7">
    <source>
        <dbReference type="ARBA" id="ARBA00022695"/>
    </source>
</evidence>
<dbReference type="GO" id="GO:0003950">
    <property type="term" value="F:NAD+ poly-ADP-ribosyltransferase activity"/>
    <property type="evidence" value="ECO:0007669"/>
    <property type="project" value="TreeGrafter"/>
</dbReference>
<accession>A0A818YLL9</accession>
<comment type="subcellular location">
    <subcellularLocation>
        <location evidence="1">Secreted</location>
    </subcellularLocation>
</comment>
<comment type="catalytic activity">
    <reaction evidence="9 10">
        <text>L-arginyl-[protein] + NAD(+) = N(omega)-(ADP-D-ribosyl)-L-arginyl-[protein] + nicotinamide + H(+)</text>
        <dbReference type="Rhea" id="RHEA:19149"/>
        <dbReference type="Rhea" id="RHEA-COMP:10532"/>
        <dbReference type="Rhea" id="RHEA-COMP:15087"/>
        <dbReference type="ChEBI" id="CHEBI:15378"/>
        <dbReference type="ChEBI" id="CHEBI:17154"/>
        <dbReference type="ChEBI" id="CHEBI:29965"/>
        <dbReference type="ChEBI" id="CHEBI:57540"/>
        <dbReference type="ChEBI" id="CHEBI:142554"/>
        <dbReference type="EC" id="2.4.2.31"/>
    </reaction>
</comment>
<evidence type="ECO:0000256" key="8">
    <source>
        <dbReference type="ARBA" id="ARBA00023026"/>
    </source>
</evidence>
<evidence type="ECO:0000256" key="4">
    <source>
        <dbReference type="ARBA" id="ARBA00022656"/>
    </source>
</evidence>
<evidence type="ECO:0000256" key="10">
    <source>
        <dbReference type="RuleBase" id="RU361228"/>
    </source>
</evidence>
<reference evidence="13" key="1">
    <citation type="submission" date="2021-02" db="EMBL/GenBank/DDBJ databases">
        <authorList>
            <person name="Nowell W R."/>
        </authorList>
    </citation>
    <scope>NUCLEOTIDE SEQUENCE</scope>
</reference>
<dbReference type="PANTHER" id="PTHR10339">
    <property type="entry name" value="ADP-RIBOSYLTRANSFERASE"/>
    <property type="match status" value="1"/>
</dbReference>
<evidence type="ECO:0000313" key="15">
    <source>
        <dbReference type="Proteomes" id="UP000663844"/>
    </source>
</evidence>
<keyword evidence="4" id="KW-0800">Toxin</keyword>
<keyword evidence="3" id="KW-0964">Secreted</keyword>
<dbReference type="Proteomes" id="UP000663845">
    <property type="component" value="Unassembled WGS sequence"/>
</dbReference>
<evidence type="ECO:0000256" key="9">
    <source>
        <dbReference type="ARBA" id="ARBA00047597"/>
    </source>
</evidence>
<gene>
    <name evidence="11" type="ORF">JYZ213_LOCUS29579</name>
    <name evidence="14" type="ORF">OKA104_LOCUS36064</name>
    <name evidence="13" type="ORF">OXD698_LOCUS15768</name>
    <name evidence="12" type="ORF">VCS650_LOCUS34139</name>
</gene>
<keyword evidence="7" id="KW-0548">Nucleotidyltransferase</keyword>
<dbReference type="OrthoDB" id="423533at2759"/>
<dbReference type="Pfam" id="PF01129">
    <property type="entry name" value="ART"/>
    <property type="match status" value="1"/>
</dbReference>
<proteinExistence type="inferred from homology"/>
<evidence type="ECO:0000256" key="2">
    <source>
        <dbReference type="ARBA" id="ARBA00009558"/>
    </source>
</evidence>
<evidence type="ECO:0000313" key="12">
    <source>
        <dbReference type="EMBL" id="CAF1357855.1"/>
    </source>
</evidence>
<dbReference type="SUPFAM" id="SSF56399">
    <property type="entry name" value="ADP-ribosylation"/>
    <property type="match status" value="1"/>
</dbReference>
<dbReference type="EMBL" id="CAJOAY010005457">
    <property type="protein sequence ID" value="CAF4108357.1"/>
    <property type="molecule type" value="Genomic_DNA"/>
</dbReference>